<dbReference type="Pfam" id="PF17390">
    <property type="entry name" value="Bac_rhamnosid_C"/>
    <property type="match status" value="1"/>
</dbReference>
<dbReference type="InterPro" id="IPR035396">
    <property type="entry name" value="Bac_rhamnosid6H"/>
</dbReference>
<feature type="chain" id="PRO_5037526102" evidence="1">
    <location>
        <begin position="23"/>
        <end position="773"/>
    </location>
</feature>
<sequence>MRLFTFILVLVVSALRSSAVGSENWNGHWIWQDAESPGQSWVAFRKVFDLDEKPSEALASIAVDTKYWLWVNGRLVRFEGGRAGAPSMAQPWKRVKPVEEMPASEKPRNTWYQQLDLAPYLVEGENTVAILVWHWGRETHKGYHIDSGQGGLYFQLDLPNKTLSSDSSWRAIQHPAYDPEAGEVDRMVVRSDVAFDANKSLGDWTEKAWYKNNYNDASWPAATEKGRVPDAPWHDLVLDDVPHLFDHGLKSYTAFSSGHFPFVSDGTPIKARLPANLQVTPYLVIESQSGGELITIETENKLNRVETYYTTRPGKQAYEGYSWMNGHEVIYDIPAGVTVHDLKYRWLSVGQIEGSLTTSDGDLQRLWDMGANTLMVCARDNFMDCPDRERALWIGDVADQTSYLFYVMGDDGRALLRRAIRSTFLFSEDGSYGALGPLRLRDLLSQNLQFAFQCVWEYYLNTGDRETLEFSLPYIRTYLAKWEMGDDGLPILLTGTSPDRWNWYDWGVKETQDITILQTALYYAALDSLRKMADELGEPETSAWAAKRLASMKAAFDQAYWTGNYYSSVPEKLQDDRANAIAILSGLAGHERYEAIVENVLIPNHYCSPHFEWMVNLAMFDAGYPEAAIERMTTRYRGQIDREWLTTLYEKFPNGGSYNHAWNAPNAIIARRIAGIEPTTPGWKEFVITPTLLDIEHLHQKVPSIAGVIEFGWDRTQDTTVFKIKVPEGTQAQFKLPKSTHPKNRITLNGKKIEPPTVQPLTLQPGTWEIIAK</sequence>
<keyword evidence="1" id="KW-0732">Signal</keyword>
<evidence type="ECO:0000259" key="3">
    <source>
        <dbReference type="Pfam" id="PF17390"/>
    </source>
</evidence>
<dbReference type="InterPro" id="IPR008928">
    <property type="entry name" value="6-hairpin_glycosidase_sf"/>
</dbReference>
<dbReference type="InterPro" id="IPR012341">
    <property type="entry name" value="6hp_glycosidase-like_sf"/>
</dbReference>
<dbReference type="Gene3D" id="2.60.120.260">
    <property type="entry name" value="Galactose-binding domain-like"/>
    <property type="match status" value="1"/>
</dbReference>
<dbReference type="Gene3D" id="2.60.420.10">
    <property type="entry name" value="Maltose phosphorylase, domain 3"/>
    <property type="match status" value="1"/>
</dbReference>
<dbReference type="AlphaFoldDB" id="A0A927IHU9"/>
<evidence type="ECO:0000313" key="5">
    <source>
        <dbReference type="Proteomes" id="UP000622317"/>
    </source>
</evidence>
<name>A0A927IHU9_9BACT</name>
<dbReference type="SUPFAM" id="SSF48208">
    <property type="entry name" value="Six-hairpin glycosidases"/>
    <property type="match status" value="1"/>
</dbReference>
<dbReference type="GO" id="GO:0016787">
    <property type="term" value="F:hydrolase activity"/>
    <property type="evidence" value="ECO:0007669"/>
    <property type="project" value="UniProtKB-KW"/>
</dbReference>
<comment type="caution">
    <text evidence="4">The sequence shown here is derived from an EMBL/GenBank/DDBJ whole genome shotgun (WGS) entry which is preliminary data.</text>
</comment>
<evidence type="ECO:0000259" key="2">
    <source>
        <dbReference type="Pfam" id="PF17389"/>
    </source>
</evidence>
<feature type="domain" description="Alpha-L-rhamnosidase six-hairpin glycosidase" evidence="2">
    <location>
        <begin position="354"/>
        <end position="599"/>
    </location>
</feature>
<dbReference type="PANTHER" id="PTHR34987">
    <property type="entry name" value="C, PUTATIVE (AFU_ORTHOLOGUE AFUA_3G02880)-RELATED"/>
    <property type="match status" value="1"/>
</dbReference>
<evidence type="ECO:0000313" key="4">
    <source>
        <dbReference type="EMBL" id="MBD5780073.1"/>
    </source>
</evidence>
<reference evidence="4" key="1">
    <citation type="submission" date="2020-09" db="EMBL/GenBank/DDBJ databases">
        <title>Pelagicoccus enzymogenes sp. nov. with an EPS production, isolated from marine sediment.</title>
        <authorList>
            <person name="Feng X."/>
        </authorList>
    </citation>
    <scope>NUCLEOTIDE SEQUENCE</scope>
    <source>
        <strain evidence="4">NFK12</strain>
    </source>
</reference>
<protein>
    <submittedName>
        <fullName evidence="4">Glycoside hydrolase</fullName>
    </submittedName>
</protein>
<feature type="signal peptide" evidence="1">
    <location>
        <begin position="1"/>
        <end position="22"/>
    </location>
</feature>
<dbReference type="EMBL" id="JACYFG010000032">
    <property type="protein sequence ID" value="MBD5780073.1"/>
    <property type="molecule type" value="Genomic_DNA"/>
</dbReference>
<dbReference type="Pfam" id="PF17389">
    <property type="entry name" value="Bac_rhamnosid6H"/>
    <property type="match status" value="1"/>
</dbReference>
<dbReference type="GO" id="GO:0005975">
    <property type="term" value="P:carbohydrate metabolic process"/>
    <property type="evidence" value="ECO:0007669"/>
    <property type="project" value="InterPro"/>
</dbReference>
<dbReference type="PANTHER" id="PTHR34987:SF2">
    <property type="entry name" value="B, PUTATIVE (AFU_ORTHOLOGUE AFUA_7G05040)-RELATED"/>
    <property type="match status" value="1"/>
</dbReference>
<feature type="domain" description="Alpha-L-rhamnosidase C-terminal" evidence="3">
    <location>
        <begin position="675"/>
        <end position="743"/>
    </location>
</feature>
<keyword evidence="5" id="KW-1185">Reference proteome</keyword>
<keyword evidence="4" id="KW-0378">Hydrolase</keyword>
<gene>
    <name evidence="4" type="ORF">IEN85_11280</name>
</gene>
<accession>A0A927IHU9</accession>
<dbReference type="InterPro" id="IPR035398">
    <property type="entry name" value="Bac_rhamnosid_C"/>
</dbReference>
<dbReference type="Gene3D" id="1.50.10.10">
    <property type="match status" value="1"/>
</dbReference>
<evidence type="ECO:0000256" key="1">
    <source>
        <dbReference type="SAM" id="SignalP"/>
    </source>
</evidence>
<proteinExistence type="predicted"/>
<dbReference type="RefSeq" id="WP_191617191.1">
    <property type="nucleotide sequence ID" value="NZ_JACYFG010000032.1"/>
</dbReference>
<dbReference type="Proteomes" id="UP000622317">
    <property type="component" value="Unassembled WGS sequence"/>
</dbReference>
<organism evidence="4 5">
    <name type="scientific">Pelagicoccus enzymogenes</name>
    <dbReference type="NCBI Taxonomy" id="2773457"/>
    <lineage>
        <taxon>Bacteria</taxon>
        <taxon>Pseudomonadati</taxon>
        <taxon>Verrucomicrobiota</taxon>
        <taxon>Opitutia</taxon>
        <taxon>Puniceicoccales</taxon>
        <taxon>Pelagicoccaceae</taxon>
        <taxon>Pelagicoccus</taxon>
    </lineage>
</organism>